<organism evidence="2 3">
    <name type="scientific">Bdellovibrio bacteriovorus</name>
    <dbReference type="NCBI Taxonomy" id="959"/>
    <lineage>
        <taxon>Bacteria</taxon>
        <taxon>Pseudomonadati</taxon>
        <taxon>Bdellovibrionota</taxon>
        <taxon>Bdellovibrionia</taxon>
        <taxon>Bdellovibrionales</taxon>
        <taxon>Pseudobdellovibrionaceae</taxon>
        <taxon>Bdellovibrio</taxon>
    </lineage>
</organism>
<feature type="region of interest" description="Disordered" evidence="1">
    <location>
        <begin position="46"/>
        <end position="67"/>
    </location>
</feature>
<sequence length="419" mass="44736">MKRTQALKVLGIVSGSFLLVIAFQNCGQNLGEGFVLDTKAVQLNSGSSLPVDESLSDDESSEEQSTGDICEDQLYAKFGAGYYVFLKNNCAGCHNGEHEAPAFASKNSLSSYQVFRDKGYQAVSANAISANHNPPSTGAHHNGTISSLKADWENAVTAWAQCKGSDVEDKSVVTGNKADANIVNKKSDTTYWSKLSWNMNTAADMPTNAAKFPLTISVEVQVAKVGTTEVGYAIKNPTMGIASGSAKYRVKGLFFYVNNVLNDAATVYRGIDAVICPNVSLNLAPVGNAQLIVLASRKTTDKFALQFSSIEKVDASTKCGTGSDVTVPVDTTPEKVTFAQLISSDVNLGVFRSQCFSCHQGASSQGGLDLSSYSQSKSKAAKILLRINDANAPMPREGLMSSKMRAIVEKWVNTNTPEK</sequence>
<dbReference type="EMBL" id="LUKF01000017">
    <property type="protein sequence ID" value="KYG61274.1"/>
    <property type="molecule type" value="Genomic_DNA"/>
</dbReference>
<dbReference type="AlphaFoldDB" id="A0A150WDX2"/>
<protein>
    <recommendedName>
        <fullName evidence="4">Cytochrome c domain-containing protein</fullName>
    </recommendedName>
</protein>
<dbReference type="GO" id="GO:0020037">
    <property type="term" value="F:heme binding"/>
    <property type="evidence" value="ECO:0007669"/>
    <property type="project" value="InterPro"/>
</dbReference>
<gene>
    <name evidence="2" type="ORF">AZI85_10060</name>
</gene>
<accession>A0A150WDX2</accession>
<reference evidence="2 3" key="1">
    <citation type="submission" date="2016-03" db="EMBL/GenBank/DDBJ databases">
        <authorList>
            <person name="Ploux O."/>
        </authorList>
    </citation>
    <scope>NUCLEOTIDE SEQUENCE [LARGE SCALE GENOMIC DNA]</scope>
    <source>
        <strain evidence="2 3">BER2</strain>
    </source>
</reference>
<dbReference type="GO" id="GO:0009055">
    <property type="term" value="F:electron transfer activity"/>
    <property type="evidence" value="ECO:0007669"/>
    <property type="project" value="InterPro"/>
</dbReference>
<dbReference type="RefSeq" id="WP_063244634.1">
    <property type="nucleotide sequence ID" value="NZ_LUKF01000017.1"/>
</dbReference>
<dbReference type="SUPFAM" id="SSF46626">
    <property type="entry name" value="Cytochrome c"/>
    <property type="match status" value="1"/>
</dbReference>
<proteinExistence type="predicted"/>
<name>A0A150WDX2_BDEBC</name>
<dbReference type="Proteomes" id="UP000075391">
    <property type="component" value="Unassembled WGS sequence"/>
</dbReference>
<comment type="caution">
    <text evidence="2">The sequence shown here is derived from an EMBL/GenBank/DDBJ whole genome shotgun (WGS) entry which is preliminary data.</text>
</comment>
<evidence type="ECO:0000313" key="2">
    <source>
        <dbReference type="EMBL" id="KYG61274.1"/>
    </source>
</evidence>
<dbReference type="InterPro" id="IPR036909">
    <property type="entry name" value="Cyt_c-like_dom_sf"/>
</dbReference>
<dbReference type="OrthoDB" id="1524066at2"/>
<evidence type="ECO:0000313" key="3">
    <source>
        <dbReference type="Proteomes" id="UP000075391"/>
    </source>
</evidence>
<evidence type="ECO:0000256" key="1">
    <source>
        <dbReference type="SAM" id="MobiDB-lite"/>
    </source>
</evidence>
<evidence type="ECO:0008006" key="4">
    <source>
        <dbReference type="Google" id="ProtNLM"/>
    </source>
</evidence>